<feature type="transmembrane region" description="Helical" evidence="1">
    <location>
        <begin position="183"/>
        <end position="205"/>
    </location>
</feature>
<dbReference type="EMBL" id="CP018176">
    <property type="protein sequence ID" value="AUJ29693.1"/>
    <property type="molecule type" value="Genomic_DNA"/>
</dbReference>
<feature type="transmembrane region" description="Helical" evidence="1">
    <location>
        <begin position="12"/>
        <end position="35"/>
    </location>
</feature>
<feature type="transmembrane region" description="Helical" evidence="1">
    <location>
        <begin position="120"/>
        <end position="146"/>
    </location>
</feature>
<protein>
    <recommendedName>
        <fullName evidence="4">DUF998 domain-containing protein</fullName>
    </recommendedName>
</protein>
<accession>A0A3S6QNZ7</accession>
<dbReference type="AlphaFoldDB" id="A0A3S6QNZ7"/>
<feature type="transmembrane region" description="Helical" evidence="1">
    <location>
        <begin position="55"/>
        <end position="76"/>
    </location>
</feature>
<dbReference type="KEGG" id="lhw:BSQ49_05485"/>
<keyword evidence="1" id="KW-0812">Transmembrane</keyword>
<organism evidence="2 3">
    <name type="scientific">Liquorilactobacillus hordei</name>
    <dbReference type="NCBI Taxonomy" id="468911"/>
    <lineage>
        <taxon>Bacteria</taxon>
        <taxon>Bacillati</taxon>
        <taxon>Bacillota</taxon>
        <taxon>Bacilli</taxon>
        <taxon>Lactobacillales</taxon>
        <taxon>Lactobacillaceae</taxon>
        <taxon>Liquorilactobacillus</taxon>
    </lineage>
</organism>
<feature type="transmembrane region" description="Helical" evidence="1">
    <location>
        <begin position="153"/>
        <end position="177"/>
    </location>
</feature>
<keyword evidence="1" id="KW-1133">Transmembrane helix</keyword>
<evidence type="ECO:0000313" key="3">
    <source>
        <dbReference type="Proteomes" id="UP000314960"/>
    </source>
</evidence>
<dbReference type="Proteomes" id="UP000314960">
    <property type="component" value="Chromosome"/>
</dbReference>
<keyword evidence="1" id="KW-0472">Membrane</keyword>
<proteinExistence type="predicted"/>
<reference evidence="2 3" key="1">
    <citation type="submission" date="2016-11" db="EMBL/GenBank/DDBJ databases">
        <title>Interaction between Lactobacillus species and yeast in water kefir.</title>
        <authorList>
            <person name="Behr J."/>
            <person name="Xu D."/>
            <person name="Vogel R.F."/>
        </authorList>
    </citation>
    <scope>NUCLEOTIDE SEQUENCE [LARGE SCALE GENOMIC DNA]</scope>
    <source>
        <strain evidence="2 3">TMW 1.1822</strain>
    </source>
</reference>
<sequence>MTKKSMQLYINFSFILMVIVICREISLPAVLGVFTTNRHVALLSDFGAPGMPTRYLFKHWEFIDGILFILGIPFYYQHLKPISRRYARLFAGLVVIYGIGDCLFSAIFDYSGSYFANWHSMLHAFGSLVGCGALFMANCLLILLLLFDNQLHFVKLFVITQLVSMVACILCLFMESYPTVASSLQIVGLDGLYMPLLILGLAAGLKKIKKLFLQIIFKINKDV</sequence>
<evidence type="ECO:0000256" key="1">
    <source>
        <dbReference type="SAM" id="Phobius"/>
    </source>
</evidence>
<feature type="transmembrane region" description="Helical" evidence="1">
    <location>
        <begin position="88"/>
        <end position="108"/>
    </location>
</feature>
<dbReference type="Pfam" id="PF06197">
    <property type="entry name" value="DUF998"/>
    <property type="match status" value="1"/>
</dbReference>
<dbReference type="RefSeq" id="WP_141053355.1">
    <property type="nucleotide sequence ID" value="NZ_CP018176.1"/>
</dbReference>
<evidence type="ECO:0000313" key="2">
    <source>
        <dbReference type="EMBL" id="AUJ29693.1"/>
    </source>
</evidence>
<evidence type="ECO:0008006" key="4">
    <source>
        <dbReference type="Google" id="ProtNLM"/>
    </source>
</evidence>
<name>A0A3S6QNZ7_9LACO</name>
<gene>
    <name evidence="2" type="ORF">BSQ49_05485</name>
</gene>
<dbReference type="InterPro" id="IPR009339">
    <property type="entry name" value="DUF998"/>
</dbReference>